<name>A0A382H661_9ZZZZ</name>
<accession>A0A382H661</accession>
<proteinExistence type="predicted"/>
<evidence type="ECO:0000313" key="1">
    <source>
        <dbReference type="EMBL" id="SVB81911.1"/>
    </source>
</evidence>
<organism evidence="1">
    <name type="scientific">marine metagenome</name>
    <dbReference type="NCBI Taxonomy" id="408172"/>
    <lineage>
        <taxon>unclassified sequences</taxon>
        <taxon>metagenomes</taxon>
        <taxon>ecological metagenomes</taxon>
    </lineage>
</organism>
<protein>
    <submittedName>
        <fullName evidence="1">Uncharacterized protein</fullName>
    </submittedName>
</protein>
<reference evidence="1" key="1">
    <citation type="submission" date="2018-05" db="EMBL/GenBank/DDBJ databases">
        <authorList>
            <person name="Lanie J.A."/>
            <person name="Ng W.-L."/>
            <person name="Kazmierczak K.M."/>
            <person name="Andrzejewski T.M."/>
            <person name="Davidsen T.M."/>
            <person name="Wayne K.J."/>
            <person name="Tettelin H."/>
            <person name="Glass J.I."/>
            <person name="Rusch D."/>
            <person name="Podicherti R."/>
            <person name="Tsui H.-C.T."/>
            <person name="Winkler M.E."/>
        </authorList>
    </citation>
    <scope>NUCLEOTIDE SEQUENCE</scope>
</reference>
<gene>
    <name evidence="1" type="ORF">METZ01_LOCUS234765</name>
</gene>
<dbReference type="AlphaFoldDB" id="A0A382H661"/>
<sequence length="48" mass="5393">MVNHLASSLLTLMQGNRINDQLKCYKLRSLANEDSSGCTTPMFHPVTR</sequence>
<dbReference type="EMBL" id="UINC01058995">
    <property type="protein sequence ID" value="SVB81911.1"/>
    <property type="molecule type" value="Genomic_DNA"/>
</dbReference>